<comment type="subcellular location">
    <subcellularLocation>
        <location evidence="1">Membrane</location>
        <topology evidence="1">Multi-pass membrane protein</topology>
    </subcellularLocation>
</comment>
<dbReference type="InterPro" id="IPR036259">
    <property type="entry name" value="MFS_trans_sf"/>
</dbReference>
<organism evidence="7 8">
    <name type="scientific">Macrophomina phaseolina</name>
    <dbReference type="NCBI Taxonomy" id="35725"/>
    <lineage>
        <taxon>Eukaryota</taxon>
        <taxon>Fungi</taxon>
        <taxon>Dikarya</taxon>
        <taxon>Ascomycota</taxon>
        <taxon>Pezizomycotina</taxon>
        <taxon>Dothideomycetes</taxon>
        <taxon>Dothideomycetes incertae sedis</taxon>
        <taxon>Botryosphaeriales</taxon>
        <taxon>Botryosphaeriaceae</taxon>
        <taxon>Macrophomina</taxon>
    </lineage>
</organism>
<evidence type="ECO:0008006" key="9">
    <source>
        <dbReference type="Google" id="ProtNLM"/>
    </source>
</evidence>
<feature type="transmembrane region" description="Helical" evidence="6">
    <location>
        <begin position="94"/>
        <end position="114"/>
    </location>
</feature>
<sequence>MDRKPVTYLYPSATDTTPRTDSTGHPLTLSALKQKAQLPLSFPLERARLSQMPLYTTIFVLGNVLYGFSFSSAAKTSPYPASPAGQKQLSPSHLAVPLLAQFAIGLSATAVLNVNNTLTVDLYPGKGAAATAVNNLARCLVGAIGVAVTELALERAAPVVVFGALAGVVVVCAPAVVVEWVWGMKWRGERANKMARKEDDAIRRGLRSERG</sequence>
<gene>
    <name evidence="7" type="ORF">B0J12DRAFT_680804</name>
</gene>
<dbReference type="Proteomes" id="UP000774617">
    <property type="component" value="Unassembled WGS sequence"/>
</dbReference>
<comment type="caution">
    <text evidence="7">The sequence shown here is derived from an EMBL/GenBank/DDBJ whole genome shotgun (WGS) entry which is preliminary data.</text>
</comment>
<dbReference type="EMBL" id="JAGTJR010000041">
    <property type="protein sequence ID" value="KAH7032155.1"/>
    <property type="molecule type" value="Genomic_DNA"/>
</dbReference>
<feature type="transmembrane region" description="Helical" evidence="6">
    <location>
        <begin position="54"/>
        <end position="74"/>
    </location>
</feature>
<name>A0ABQ8FX14_9PEZI</name>
<feature type="compositionally biased region" description="Polar residues" evidence="5">
    <location>
        <begin position="13"/>
        <end position="24"/>
    </location>
</feature>
<reference evidence="7 8" key="1">
    <citation type="journal article" date="2021" name="Nat. Commun.">
        <title>Genetic determinants of endophytism in the Arabidopsis root mycobiome.</title>
        <authorList>
            <person name="Mesny F."/>
            <person name="Miyauchi S."/>
            <person name="Thiergart T."/>
            <person name="Pickel B."/>
            <person name="Atanasova L."/>
            <person name="Karlsson M."/>
            <person name="Huettel B."/>
            <person name="Barry K.W."/>
            <person name="Haridas S."/>
            <person name="Chen C."/>
            <person name="Bauer D."/>
            <person name="Andreopoulos W."/>
            <person name="Pangilinan J."/>
            <person name="LaButti K."/>
            <person name="Riley R."/>
            <person name="Lipzen A."/>
            <person name="Clum A."/>
            <person name="Drula E."/>
            <person name="Henrissat B."/>
            <person name="Kohler A."/>
            <person name="Grigoriev I.V."/>
            <person name="Martin F.M."/>
            <person name="Hacquard S."/>
        </authorList>
    </citation>
    <scope>NUCLEOTIDE SEQUENCE [LARGE SCALE GENOMIC DNA]</scope>
    <source>
        <strain evidence="7 8">MPI-SDFR-AT-0080</strain>
    </source>
</reference>
<evidence type="ECO:0000256" key="2">
    <source>
        <dbReference type="ARBA" id="ARBA00022692"/>
    </source>
</evidence>
<evidence type="ECO:0000256" key="6">
    <source>
        <dbReference type="SAM" id="Phobius"/>
    </source>
</evidence>
<proteinExistence type="predicted"/>
<evidence type="ECO:0000313" key="8">
    <source>
        <dbReference type="Proteomes" id="UP000774617"/>
    </source>
</evidence>
<keyword evidence="8" id="KW-1185">Reference proteome</keyword>
<evidence type="ECO:0000256" key="4">
    <source>
        <dbReference type="ARBA" id="ARBA00023136"/>
    </source>
</evidence>
<keyword evidence="4 6" id="KW-0472">Membrane</keyword>
<keyword evidence="2 6" id="KW-0812">Transmembrane</keyword>
<evidence type="ECO:0000256" key="5">
    <source>
        <dbReference type="SAM" id="MobiDB-lite"/>
    </source>
</evidence>
<feature type="transmembrane region" description="Helical" evidence="6">
    <location>
        <begin position="135"/>
        <end position="153"/>
    </location>
</feature>
<keyword evidence="3 6" id="KW-1133">Transmembrane helix</keyword>
<feature type="region of interest" description="Disordered" evidence="5">
    <location>
        <begin position="1"/>
        <end position="24"/>
    </location>
</feature>
<protein>
    <recommendedName>
        <fullName evidence="9">Major facilitator superfamily domain general substrate transporter</fullName>
    </recommendedName>
</protein>
<dbReference type="SUPFAM" id="SSF103473">
    <property type="entry name" value="MFS general substrate transporter"/>
    <property type="match status" value="1"/>
</dbReference>
<accession>A0ABQ8FX14</accession>
<evidence type="ECO:0000256" key="3">
    <source>
        <dbReference type="ARBA" id="ARBA00022989"/>
    </source>
</evidence>
<feature type="transmembrane region" description="Helical" evidence="6">
    <location>
        <begin position="159"/>
        <end position="182"/>
    </location>
</feature>
<dbReference type="PANTHER" id="PTHR23502:SF26">
    <property type="entry name" value="MAJOR FACILITATOR SUPERFAMILY (MFS) PROFILE DOMAIN-CONTAINING PROTEIN"/>
    <property type="match status" value="1"/>
</dbReference>
<evidence type="ECO:0000256" key="1">
    <source>
        <dbReference type="ARBA" id="ARBA00004141"/>
    </source>
</evidence>
<evidence type="ECO:0000313" key="7">
    <source>
        <dbReference type="EMBL" id="KAH7032155.1"/>
    </source>
</evidence>
<dbReference type="PANTHER" id="PTHR23502">
    <property type="entry name" value="MAJOR FACILITATOR SUPERFAMILY"/>
    <property type="match status" value="1"/>
</dbReference>